<evidence type="ECO:0000259" key="7">
    <source>
        <dbReference type="Pfam" id="PF00171"/>
    </source>
</evidence>
<evidence type="ECO:0000256" key="6">
    <source>
        <dbReference type="RuleBase" id="RU003345"/>
    </source>
</evidence>
<dbReference type="InterPro" id="IPR029510">
    <property type="entry name" value="Ald_DH_CS_GLU"/>
</dbReference>
<evidence type="ECO:0000313" key="8">
    <source>
        <dbReference type="EMBL" id="KAG8628884.1"/>
    </source>
</evidence>
<evidence type="ECO:0000313" key="9">
    <source>
        <dbReference type="Proteomes" id="UP000809789"/>
    </source>
</evidence>
<feature type="active site" evidence="5">
    <location>
        <position position="312"/>
    </location>
</feature>
<dbReference type="PANTHER" id="PTHR11699">
    <property type="entry name" value="ALDEHYDE DEHYDROGENASE-RELATED"/>
    <property type="match status" value="1"/>
</dbReference>
<dbReference type="Gene3D" id="3.40.605.10">
    <property type="entry name" value="Aldehyde Dehydrogenase, Chain A, domain 1"/>
    <property type="match status" value="1"/>
</dbReference>
<dbReference type="Pfam" id="PF00171">
    <property type="entry name" value="Aldedh"/>
    <property type="match status" value="1"/>
</dbReference>
<reference evidence="8" key="1">
    <citation type="submission" date="2021-07" db="EMBL/GenBank/DDBJ databases">
        <title>Elsinoe batatas strain:CRI-CJ2 Genome sequencing and assembly.</title>
        <authorList>
            <person name="Huang L."/>
        </authorList>
    </citation>
    <scope>NUCLEOTIDE SEQUENCE</scope>
    <source>
        <strain evidence="8">CRI-CJ2</strain>
    </source>
</reference>
<comment type="caution">
    <text evidence="8">The sequence shown here is derived from an EMBL/GenBank/DDBJ whole genome shotgun (WGS) entry which is preliminary data.</text>
</comment>
<sequence length="607" mass="65401">MFIDGIADNDIVSWATGHSFEVILTCLLVAIGIWRSSKRGDDEAPVDYHVASPKECQPNWTGETLQQPSIKVSGSSAVQCYCPATGQSLGLVNPSTPDGIDRAIKRAQDAQLQWAQTSFAQRRRVLRTLLKYLLDHQDDIITAACLDSGKTRVDALFGEILVTAEKLKWTIDHGEAALKPESRPTNLLMMYKKNSVRYEPLGVVAACVSWNYPFHNLVGPMISALFTGNAIIVKGSEATAWSSQYFADIVRGALTACGHSANLVTSVTCWPNVANHLTSHPDISHLTFIGSRPVAHAVCASAAKSLTPVVVELGGKDAALVLDSASGKSTSTGEMKRITSILMRGVFQAAGQNCIGIERIIAMPKSYEQIIAIIEPRIKALRLGNALAEEVDVGAMVSPMSFDRLEGLISEAVSQGAQLLAGGKRFFHPKYPQGHYFQPTLLVDVEPSMRIAQDEVFAPIALLMRADSPEDAISKANSTPYGLGSSVFASTSTAADRAIIDKCVSQVKSGMVAVNDFACYYAVQLPFGGVKGSGYGRFAGEEGLRGLCNIKSVCEDRFSSIARTAIPGDLDYPMDRKRGPEAGRGVVELGYGELWRKATGLRRIISI</sequence>
<name>A0A8K0L5J8_9PEZI</name>
<keyword evidence="9" id="KW-1185">Reference proteome</keyword>
<dbReference type="PROSITE" id="PS00687">
    <property type="entry name" value="ALDEHYDE_DEHYDR_GLU"/>
    <property type="match status" value="1"/>
</dbReference>
<dbReference type="EC" id="1.2.1.3" evidence="3"/>
<dbReference type="CDD" id="cd07098">
    <property type="entry name" value="ALDH_F15-22"/>
    <property type="match status" value="1"/>
</dbReference>
<dbReference type="FunFam" id="3.40.605.10:FF:000014">
    <property type="entry name" value="aldehyde dehydrogenase 22A1"/>
    <property type="match status" value="1"/>
</dbReference>
<dbReference type="InterPro" id="IPR016161">
    <property type="entry name" value="Ald_DH/histidinol_DH"/>
</dbReference>
<dbReference type="Gene3D" id="3.40.309.10">
    <property type="entry name" value="Aldehyde Dehydrogenase, Chain A, domain 2"/>
    <property type="match status" value="1"/>
</dbReference>
<evidence type="ECO:0000256" key="3">
    <source>
        <dbReference type="ARBA" id="ARBA00024226"/>
    </source>
</evidence>
<evidence type="ECO:0000256" key="2">
    <source>
        <dbReference type="ARBA" id="ARBA00023002"/>
    </source>
</evidence>
<evidence type="ECO:0000256" key="4">
    <source>
        <dbReference type="ARBA" id="ARBA00049194"/>
    </source>
</evidence>
<dbReference type="PROSITE" id="PS00070">
    <property type="entry name" value="ALDEHYDE_DEHYDR_CYS"/>
    <property type="match status" value="1"/>
</dbReference>
<keyword evidence="2 6" id="KW-0560">Oxidoreductase</keyword>
<dbReference type="AlphaFoldDB" id="A0A8K0L5J8"/>
<dbReference type="InterPro" id="IPR016163">
    <property type="entry name" value="Ald_DH_C"/>
</dbReference>
<protein>
    <recommendedName>
        <fullName evidence="3">aldehyde dehydrogenase (NAD(+))</fullName>
        <ecNumber evidence="3">1.2.1.3</ecNumber>
    </recommendedName>
</protein>
<dbReference type="InterPro" id="IPR016162">
    <property type="entry name" value="Ald_DH_N"/>
</dbReference>
<organism evidence="8 9">
    <name type="scientific">Elsinoe batatas</name>
    <dbReference type="NCBI Taxonomy" id="2601811"/>
    <lineage>
        <taxon>Eukaryota</taxon>
        <taxon>Fungi</taxon>
        <taxon>Dikarya</taxon>
        <taxon>Ascomycota</taxon>
        <taxon>Pezizomycotina</taxon>
        <taxon>Dothideomycetes</taxon>
        <taxon>Dothideomycetidae</taxon>
        <taxon>Myriangiales</taxon>
        <taxon>Elsinoaceae</taxon>
        <taxon>Elsinoe</taxon>
    </lineage>
</organism>
<comment type="catalytic activity">
    <reaction evidence="4">
        <text>an aldehyde + NAD(+) + H2O = a carboxylate + NADH + 2 H(+)</text>
        <dbReference type="Rhea" id="RHEA:16185"/>
        <dbReference type="ChEBI" id="CHEBI:15377"/>
        <dbReference type="ChEBI" id="CHEBI:15378"/>
        <dbReference type="ChEBI" id="CHEBI:17478"/>
        <dbReference type="ChEBI" id="CHEBI:29067"/>
        <dbReference type="ChEBI" id="CHEBI:57540"/>
        <dbReference type="ChEBI" id="CHEBI:57945"/>
        <dbReference type="EC" id="1.2.1.3"/>
    </reaction>
</comment>
<feature type="domain" description="Aldehyde dehydrogenase" evidence="7">
    <location>
        <begin position="76"/>
        <end position="553"/>
    </location>
</feature>
<dbReference type="InterPro" id="IPR015590">
    <property type="entry name" value="Aldehyde_DH_dom"/>
</dbReference>
<evidence type="ECO:0000256" key="1">
    <source>
        <dbReference type="ARBA" id="ARBA00009986"/>
    </source>
</evidence>
<dbReference type="GO" id="GO:0004029">
    <property type="term" value="F:aldehyde dehydrogenase (NAD+) activity"/>
    <property type="evidence" value="ECO:0007669"/>
    <property type="project" value="UniProtKB-EC"/>
</dbReference>
<gene>
    <name evidence="8" type="ORF">KVT40_002749</name>
</gene>
<comment type="similarity">
    <text evidence="1 6">Belongs to the aldehyde dehydrogenase family.</text>
</comment>
<proteinExistence type="inferred from homology"/>
<dbReference type="SUPFAM" id="SSF53720">
    <property type="entry name" value="ALDH-like"/>
    <property type="match status" value="1"/>
</dbReference>
<dbReference type="InterPro" id="IPR016160">
    <property type="entry name" value="Ald_DH_CS_CYS"/>
</dbReference>
<evidence type="ECO:0000256" key="5">
    <source>
        <dbReference type="PROSITE-ProRule" id="PRU10007"/>
    </source>
</evidence>
<dbReference type="EMBL" id="JAESVG020000003">
    <property type="protein sequence ID" value="KAG8628884.1"/>
    <property type="molecule type" value="Genomic_DNA"/>
</dbReference>
<dbReference type="OrthoDB" id="310895at2759"/>
<accession>A0A8K0L5J8</accession>
<dbReference type="Proteomes" id="UP000809789">
    <property type="component" value="Unassembled WGS sequence"/>
</dbReference>
<dbReference type="FunFam" id="3.40.309.10:FF:000024">
    <property type="entry name" value="Betaine aldehyde dehydrogenase"/>
    <property type="match status" value="1"/>
</dbReference>